<sequence length="233" mass="25989">MSRDSMTPVPRLRSRSSASAGSSGSLSLKRSVKNFMGKIVRTVKNVAHEALNDSDTECEQITVNNMFLEPECVGNPLHADDEDANHDNRLSSNSETLADGFSTENNVETSGEGEENSQDFLSFDPVQEVAKLRQEDQLKKADSVDTFSRGPEVWEKRRKLWLTVTPSNTLESAKKARESFADISPKKYGVIYKRLVMEDAHLKKNLNLQDVVKVINAGWVETSKWERAAQGIA</sequence>
<dbReference type="InterPro" id="IPR025124">
    <property type="entry name" value="Gag1-like_clamp"/>
</dbReference>
<evidence type="ECO:0000313" key="3">
    <source>
        <dbReference type="EMBL" id="QGN16201.1"/>
    </source>
</evidence>
<dbReference type="PANTHER" id="PTHR28065">
    <property type="entry name" value="FREQUENIN"/>
    <property type="match status" value="1"/>
</dbReference>
<evidence type="ECO:0000313" key="4">
    <source>
        <dbReference type="Proteomes" id="UP000422736"/>
    </source>
</evidence>
<dbReference type="InterPro" id="IPR053274">
    <property type="entry name" value="Fluconazole_resistance"/>
</dbReference>
<keyword evidence="4" id="KW-1185">Reference proteome</keyword>
<feature type="region of interest" description="Disordered" evidence="1">
    <location>
        <begin position="74"/>
        <end position="119"/>
    </location>
</feature>
<evidence type="ECO:0000256" key="1">
    <source>
        <dbReference type="SAM" id="MobiDB-lite"/>
    </source>
</evidence>
<dbReference type="Pfam" id="PF13259">
    <property type="entry name" value="clamp_Gag1-like"/>
    <property type="match status" value="1"/>
</dbReference>
<proteinExistence type="predicted"/>
<dbReference type="Proteomes" id="UP000422736">
    <property type="component" value="Chromosome 4"/>
</dbReference>
<feature type="domain" description="Gag1-like clamp" evidence="2">
    <location>
        <begin position="139"/>
        <end position="226"/>
    </location>
</feature>
<gene>
    <name evidence="3" type="ORF">FIM1_2904</name>
</gene>
<name>A0ABX6EX57_KLUMA</name>
<dbReference type="EMBL" id="CP015057">
    <property type="protein sequence ID" value="QGN16201.1"/>
    <property type="molecule type" value="Genomic_DNA"/>
</dbReference>
<accession>A0ABX6EX57</accession>
<feature type="compositionally biased region" description="Low complexity" evidence="1">
    <location>
        <begin position="8"/>
        <end position="27"/>
    </location>
</feature>
<feature type="compositionally biased region" description="Polar residues" evidence="1">
    <location>
        <begin position="90"/>
        <end position="109"/>
    </location>
</feature>
<dbReference type="PANTHER" id="PTHR28065:SF1">
    <property type="entry name" value="DUF4050 DOMAIN-CONTAINING PROTEIN"/>
    <property type="match status" value="1"/>
</dbReference>
<protein>
    <submittedName>
        <fullName evidence="3">YLR407W</fullName>
    </submittedName>
</protein>
<evidence type="ECO:0000259" key="2">
    <source>
        <dbReference type="Pfam" id="PF13259"/>
    </source>
</evidence>
<organism evidence="3 4">
    <name type="scientific">Kluyveromyces marxianus</name>
    <name type="common">Yeast</name>
    <name type="synonym">Candida kefyr</name>
    <dbReference type="NCBI Taxonomy" id="4911"/>
    <lineage>
        <taxon>Eukaryota</taxon>
        <taxon>Fungi</taxon>
        <taxon>Dikarya</taxon>
        <taxon>Ascomycota</taxon>
        <taxon>Saccharomycotina</taxon>
        <taxon>Saccharomycetes</taxon>
        <taxon>Saccharomycetales</taxon>
        <taxon>Saccharomycetaceae</taxon>
        <taxon>Kluyveromyces</taxon>
    </lineage>
</organism>
<reference evidence="3 4" key="1">
    <citation type="submission" date="2016-03" db="EMBL/GenBank/DDBJ databases">
        <title>How can Kluyveromyces marxianus grow so fast - potential evolutionary course in Saccharomyces Complex revealed by comparative genomics.</title>
        <authorList>
            <person name="Mo W."/>
            <person name="Lu W."/>
            <person name="Yang X."/>
            <person name="Qi J."/>
            <person name="Lv H."/>
        </authorList>
    </citation>
    <scope>NUCLEOTIDE SEQUENCE [LARGE SCALE GENOMIC DNA]</scope>
    <source>
        <strain evidence="3 4">FIM1</strain>
    </source>
</reference>
<feature type="region of interest" description="Disordered" evidence="1">
    <location>
        <begin position="1"/>
        <end position="27"/>
    </location>
</feature>